<dbReference type="EMBL" id="JAXCGZ010013272">
    <property type="protein sequence ID" value="KAK7073030.1"/>
    <property type="molecule type" value="Genomic_DNA"/>
</dbReference>
<proteinExistence type="predicted"/>
<accession>A0AAN9A5F4</accession>
<organism evidence="1 2">
    <name type="scientific">Halocaridina rubra</name>
    <name type="common">Hawaiian red shrimp</name>
    <dbReference type="NCBI Taxonomy" id="373956"/>
    <lineage>
        <taxon>Eukaryota</taxon>
        <taxon>Metazoa</taxon>
        <taxon>Ecdysozoa</taxon>
        <taxon>Arthropoda</taxon>
        <taxon>Crustacea</taxon>
        <taxon>Multicrustacea</taxon>
        <taxon>Malacostraca</taxon>
        <taxon>Eumalacostraca</taxon>
        <taxon>Eucarida</taxon>
        <taxon>Decapoda</taxon>
        <taxon>Pleocyemata</taxon>
        <taxon>Caridea</taxon>
        <taxon>Atyoidea</taxon>
        <taxon>Atyidae</taxon>
        <taxon>Halocaridina</taxon>
    </lineage>
</organism>
<sequence>MGGPSDYFLFKEEASAAERNGFATGVGGFVSAKYAIDSQRREAMKVRERMRNSNTGEYEVKRTFTG</sequence>
<reference evidence="1 2" key="1">
    <citation type="submission" date="2023-11" db="EMBL/GenBank/DDBJ databases">
        <title>Halocaridina rubra genome assembly.</title>
        <authorList>
            <person name="Smith C."/>
        </authorList>
    </citation>
    <scope>NUCLEOTIDE SEQUENCE [LARGE SCALE GENOMIC DNA]</scope>
    <source>
        <strain evidence="1">EP-1</strain>
        <tissue evidence="1">Whole</tissue>
    </source>
</reference>
<dbReference type="InterPro" id="IPR031833">
    <property type="entry name" value="DUF4748"/>
</dbReference>
<comment type="caution">
    <text evidence="1">The sequence shown here is derived from an EMBL/GenBank/DDBJ whole genome shotgun (WGS) entry which is preliminary data.</text>
</comment>
<dbReference type="Pfam" id="PF15932">
    <property type="entry name" value="DUF4748"/>
    <property type="match status" value="1"/>
</dbReference>
<dbReference type="Proteomes" id="UP001381693">
    <property type="component" value="Unassembled WGS sequence"/>
</dbReference>
<name>A0AAN9A5F4_HALRR</name>
<dbReference type="AlphaFoldDB" id="A0AAN9A5F4"/>
<evidence type="ECO:0000313" key="2">
    <source>
        <dbReference type="Proteomes" id="UP001381693"/>
    </source>
</evidence>
<gene>
    <name evidence="1" type="ORF">SK128_006770</name>
</gene>
<evidence type="ECO:0000313" key="1">
    <source>
        <dbReference type="EMBL" id="KAK7073030.1"/>
    </source>
</evidence>
<keyword evidence="2" id="KW-1185">Reference proteome</keyword>
<protein>
    <submittedName>
        <fullName evidence="1">Uncharacterized protein</fullName>
    </submittedName>
</protein>